<evidence type="ECO:0000313" key="1">
    <source>
        <dbReference type="EMBL" id="KAF5348998.1"/>
    </source>
</evidence>
<organism evidence="1 2">
    <name type="scientific">Tetrapyrgos nigripes</name>
    <dbReference type="NCBI Taxonomy" id="182062"/>
    <lineage>
        <taxon>Eukaryota</taxon>
        <taxon>Fungi</taxon>
        <taxon>Dikarya</taxon>
        <taxon>Basidiomycota</taxon>
        <taxon>Agaricomycotina</taxon>
        <taxon>Agaricomycetes</taxon>
        <taxon>Agaricomycetidae</taxon>
        <taxon>Agaricales</taxon>
        <taxon>Marasmiineae</taxon>
        <taxon>Marasmiaceae</taxon>
        <taxon>Tetrapyrgos</taxon>
    </lineage>
</organism>
<reference evidence="1 2" key="1">
    <citation type="journal article" date="2020" name="ISME J.">
        <title>Uncovering the hidden diversity of litter-decomposition mechanisms in mushroom-forming fungi.</title>
        <authorList>
            <person name="Floudas D."/>
            <person name="Bentzer J."/>
            <person name="Ahren D."/>
            <person name="Johansson T."/>
            <person name="Persson P."/>
            <person name="Tunlid A."/>
        </authorList>
    </citation>
    <scope>NUCLEOTIDE SEQUENCE [LARGE SCALE GENOMIC DNA]</scope>
    <source>
        <strain evidence="1 2">CBS 291.85</strain>
    </source>
</reference>
<dbReference type="SUPFAM" id="SSF52047">
    <property type="entry name" value="RNI-like"/>
    <property type="match status" value="1"/>
</dbReference>
<name>A0A8H5CXS4_9AGAR</name>
<accession>A0A8H5CXS4</accession>
<dbReference type="InterPro" id="IPR032675">
    <property type="entry name" value="LRR_dom_sf"/>
</dbReference>
<dbReference type="Proteomes" id="UP000559256">
    <property type="component" value="Unassembled WGS sequence"/>
</dbReference>
<sequence length="134" mass="15029">MKTSTEIVQKTILRIDDPELSGFFKFLTLPSLSNLTISGVKDDGEGMCHLTSLSLENLPLQDMEVIALLQVLPCLTALHISERHLEVDEGSDQESFRSPFTGFFSDFLTVNYRKPSSSTLLSRLKEQRARPALQ</sequence>
<evidence type="ECO:0000313" key="2">
    <source>
        <dbReference type="Proteomes" id="UP000559256"/>
    </source>
</evidence>
<protein>
    <submittedName>
        <fullName evidence="1">Uncharacterized protein</fullName>
    </submittedName>
</protein>
<proteinExistence type="predicted"/>
<gene>
    <name evidence="1" type="ORF">D9758_012733</name>
</gene>
<keyword evidence="2" id="KW-1185">Reference proteome</keyword>
<comment type="caution">
    <text evidence="1">The sequence shown here is derived from an EMBL/GenBank/DDBJ whole genome shotgun (WGS) entry which is preliminary data.</text>
</comment>
<dbReference type="AlphaFoldDB" id="A0A8H5CXS4"/>
<dbReference type="Gene3D" id="3.80.10.10">
    <property type="entry name" value="Ribonuclease Inhibitor"/>
    <property type="match status" value="1"/>
</dbReference>
<dbReference type="EMBL" id="JAACJM010000083">
    <property type="protein sequence ID" value="KAF5348998.1"/>
    <property type="molecule type" value="Genomic_DNA"/>
</dbReference>